<dbReference type="RefSeq" id="WP_277867063.1">
    <property type="nucleotide sequence ID" value="NZ_JAKKUT010000002.1"/>
</dbReference>
<keyword evidence="2" id="KW-1185">Reference proteome</keyword>
<evidence type="ECO:0000313" key="1">
    <source>
        <dbReference type="EMBL" id="MDG2991183.1"/>
    </source>
</evidence>
<reference evidence="1" key="1">
    <citation type="journal article" date="2022" name="Genome Biol. Evol.">
        <title>A New Gene Family Diagnostic for Intracellular Biomineralization of Amorphous Ca Carbonates by Cyanobacteria.</title>
        <authorList>
            <person name="Benzerara K."/>
            <person name="Duprat E."/>
            <person name="Bitard-Feildel T."/>
            <person name="Caumes G."/>
            <person name="Cassier-Chauvat C."/>
            <person name="Chauvat F."/>
            <person name="Dezi M."/>
            <person name="Diop S.I."/>
            <person name="Gaschignard G."/>
            <person name="Gorgen S."/>
            <person name="Gugger M."/>
            <person name="Lopez-Garcia P."/>
            <person name="Millet M."/>
            <person name="Skouri-Panet F."/>
            <person name="Moreira D."/>
            <person name="Callebaut I."/>
        </authorList>
    </citation>
    <scope>NUCLEOTIDE SEQUENCE</scope>
    <source>
        <strain evidence="1">G9</strain>
    </source>
</reference>
<dbReference type="EMBL" id="JAKKUT010000002">
    <property type="protein sequence ID" value="MDG2991183.1"/>
    <property type="molecule type" value="Genomic_DNA"/>
</dbReference>
<protein>
    <submittedName>
        <fullName evidence="1">Uncharacterized protein</fullName>
    </submittedName>
</protein>
<gene>
    <name evidence="1" type="ORF">L3556_09615</name>
</gene>
<comment type="caution">
    <text evidence="1">The sequence shown here is derived from an EMBL/GenBank/DDBJ whole genome shotgun (WGS) entry which is preliminary data.</text>
</comment>
<reference evidence="1" key="2">
    <citation type="submission" date="2022-01" db="EMBL/GenBank/DDBJ databases">
        <authorList>
            <person name="Zivanovic Y."/>
            <person name="Moreira D."/>
            <person name="Lopez-Garcia P."/>
        </authorList>
    </citation>
    <scope>NUCLEOTIDE SEQUENCE</scope>
    <source>
        <strain evidence="1">G9</strain>
    </source>
</reference>
<evidence type="ECO:0000313" key="2">
    <source>
        <dbReference type="Proteomes" id="UP001154265"/>
    </source>
</evidence>
<name>A0ABT6F077_9SYNE</name>
<dbReference type="Proteomes" id="UP001154265">
    <property type="component" value="Unassembled WGS sequence"/>
</dbReference>
<sequence length="45" mass="5236">MSDHVFESLNPESVFRAISPSQDFPIHQQWQTIFTSKLVQPSDFI</sequence>
<accession>A0ABT6F077</accession>
<organism evidence="1 2">
    <name type="scientific">Candidatus Synechococcus calcipolaris G9</name>
    <dbReference type="NCBI Taxonomy" id="1497997"/>
    <lineage>
        <taxon>Bacteria</taxon>
        <taxon>Bacillati</taxon>
        <taxon>Cyanobacteriota</taxon>
        <taxon>Cyanophyceae</taxon>
        <taxon>Synechococcales</taxon>
        <taxon>Synechococcaceae</taxon>
        <taxon>Synechococcus</taxon>
    </lineage>
</organism>
<proteinExistence type="predicted"/>